<dbReference type="Pfam" id="PF00014">
    <property type="entry name" value="Kunitz_BPTI"/>
    <property type="match status" value="1"/>
</dbReference>
<keyword evidence="1" id="KW-1015">Disulfide bond</keyword>
<feature type="compositionally biased region" description="Basic residues" evidence="2">
    <location>
        <begin position="211"/>
        <end position="253"/>
    </location>
</feature>
<evidence type="ECO:0000259" key="4">
    <source>
        <dbReference type="PROSITE" id="PS50279"/>
    </source>
</evidence>
<dbReference type="SMART" id="SM00131">
    <property type="entry name" value="KU"/>
    <property type="match status" value="1"/>
</dbReference>
<feature type="compositionally biased region" description="Basic and acidic residues" evidence="2">
    <location>
        <begin position="254"/>
        <end position="266"/>
    </location>
</feature>
<feature type="signal peptide" evidence="3">
    <location>
        <begin position="1"/>
        <end position="27"/>
    </location>
</feature>
<organism evidence="5 6">
    <name type="scientific">Potamilus streckersoni</name>
    <dbReference type="NCBI Taxonomy" id="2493646"/>
    <lineage>
        <taxon>Eukaryota</taxon>
        <taxon>Metazoa</taxon>
        <taxon>Spiralia</taxon>
        <taxon>Lophotrochozoa</taxon>
        <taxon>Mollusca</taxon>
        <taxon>Bivalvia</taxon>
        <taxon>Autobranchia</taxon>
        <taxon>Heteroconchia</taxon>
        <taxon>Palaeoheterodonta</taxon>
        <taxon>Unionida</taxon>
        <taxon>Unionoidea</taxon>
        <taxon>Unionidae</taxon>
        <taxon>Ambleminae</taxon>
        <taxon>Lampsilini</taxon>
        <taxon>Potamilus</taxon>
    </lineage>
</organism>
<dbReference type="PROSITE" id="PS50279">
    <property type="entry name" value="BPTI_KUNITZ_2"/>
    <property type="match status" value="1"/>
</dbReference>
<feature type="domain" description="BPTI/Kunitz inhibitor" evidence="4">
    <location>
        <begin position="84"/>
        <end position="134"/>
    </location>
</feature>
<keyword evidence="6" id="KW-1185">Reference proteome</keyword>
<proteinExistence type="predicted"/>
<dbReference type="InterPro" id="IPR020901">
    <property type="entry name" value="Prtase_inh_Kunz-CS"/>
</dbReference>
<reference evidence="5" key="3">
    <citation type="submission" date="2023-05" db="EMBL/GenBank/DDBJ databases">
        <authorList>
            <person name="Smith C.H."/>
        </authorList>
    </citation>
    <scope>NUCLEOTIDE SEQUENCE</scope>
    <source>
        <strain evidence="5">CHS0354</strain>
        <tissue evidence="5">Mantle</tissue>
    </source>
</reference>
<protein>
    <recommendedName>
        <fullName evidence="4">BPTI/Kunitz inhibitor domain-containing protein</fullName>
    </recommendedName>
</protein>
<feature type="chain" id="PRO_5042034825" description="BPTI/Kunitz inhibitor domain-containing protein" evidence="3">
    <location>
        <begin position="28"/>
        <end position="307"/>
    </location>
</feature>
<feature type="region of interest" description="Disordered" evidence="2">
    <location>
        <begin position="181"/>
        <end position="270"/>
    </location>
</feature>
<name>A0AAE0SJG7_9BIVA</name>
<reference evidence="5" key="2">
    <citation type="journal article" date="2021" name="Genome Biol. Evol.">
        <title>Developing a high-quality reference genome for a parasitic bivalve with doubly uniparental inheritance (Bivalvia: Unionida).</title>
        <authorList>
            <person name="Smith C.H."/>
        </authorList>
    </citation>
    <scope>NUCLEOTIDE SEQUENCE</scope>
    <source>
        <strain evidence="5">CHS0354</strain>
        <tissue evidence="5">Mantle</tissue>
    </source>
</reference>
<dbReference type="PANTHER" id="PTHR10083:SF374">
    <property type="entry name" value="BPTI_KUNITZ INHIBITOR DOMAIN-CONTAINING PROTEIN"/>
    <property type="match status" value="1"/>
</dbReference>
<gene>
    <name evidence="5" type="ORF">CHS0354_039635</name>
</gene>
<dbReference type="AlphaFoldDB" id="A0AAE0SJG7"/>
<dbReference type="GO" id="GO:0004867">
    <property type="term" value="F:serine-type endopeptidase inhibitor activity"/>
    <property type="evidence" value="ECO:0007669"/>
    <property type="project" value="InterPro"/>
</dbReference>
<dbReference type="InterPro" id="IPR050098">
    <property type="entry name" value="TFPI/VKTCI-like"/>
</dbReference>
<comment type="caution">
    <text evidence="5">The sequence shown here is derived from an EMBL/GenBank/DDBJ whole genome shotgun (WGS) entry which is preliminary data.</text>
</comment>
<evidence type="ECO:0000256" key="2">
    <source>
        <dbReference type="SAM" id="MobiDB-lite"/>
    </source>
</evidence>
<feature type="compositionally biased region" description="Basic and acidic residues" evidence="2">
    <location>
        <begin position="192"/>
        <end position="210"/>
    </location>
</feature>
<dbReference type="EMBL" id="JAEAOA010002313">
    <property type="protein sequence ID" value="KAK3593152.1"/>
    <property type="molecule type" value="Genomic_DNA"/>
</dbReference>
<evidence type="ECO:0000313" key="6">
    <source>
        <dbReference type="Proteomes" id="UP001195483"/>
    </source>
</evidence>
<dbReference type="PRINTS" id="PR00759">
    <property type="entry name" value="BASICPTASE"/>
</dbReference>
<sequence length="307" mass="35554">MNENQKHINMYLLSNLLFLWILSEARGGASTIQVDKETMQKCQHYKMMCPSGKICALQSFQWPTNMTFPVCVPLKYVPVRNPICELPPHPGNCKARYIRWHFNKHSQKCSWFTYGGCHGNQNNFRTPEECEKACIPSPALLALKKEHESSSKSNSVVQVTPSVISSPVYQEPDSPQYEALNSINTDLVKPNDGFDDRYPTGKQKTNEVKKNKGKKKENKRKRRRLNKEKKKRQLRRERRRERKRLKRLKKLNKNKTDEKSAAEGDVSRTAALTAATSGTKYFKRFSILDRHQDVDEEMLKSQSLFSS</sequence>
<reference evidence="5" key="1">
    <citation type="journal article" date="2021" name="Genome Biol. Evol.">
        <title>A High-Quality Reference Genome for a Parasitic Bivalve with Doubly Uniparental Inheritance (Bivalvia: Unionida).</title>
        <authorList>
            <person name="Smith C.H."/>
        </authorList>
    </citation>
    <scope>NUCLEOTIDE SEQUENCE</scope>
    <source>
        <strain evidence="5">CHS0354</strain>
    </source>
</reference>
<accession>A0AAE0SJG7</accession>
<keyword evidence="3" id="KW-0732">Signal</keyword>
<dbReference type="Proteomes" id="UP001195483">
    <property type="component" value="Unassembled WGS sequence"/>
</dbReference>
<evidence type="ECO:0000256" key="1">
    <source>
        <dbReference type="ARBA" id="ARBA00023157"/>
    </source>
</evidence>
<dbReference type="PANTHER" id="PTHR10083">
    <property type="entry name" value="KUNITZ-TYPE PROTEASE INHIBITOR-RELATED"/>
    <property type="match status" value="1"/>
</dbReference>
<dbReference type="Gene3D" id="4.10.410.10">
    <property type="entry name" value="Pancreatic trypsin inhibitor Kunitz domain"/>
    <property type="match status" value="1"/>
</dbReference>
<evidence type="ECO:0000256" key="3">
    <source>
        <dbReference type="SAM" id="SignalP"/>
    </source>
</evidence>
<dbReference type="InterPro" id="IPR002223">
    <property type="entry name" value="Kunitz_BPTI"/>
</dbReference>
<dbReference type="SUPFAM" id="SSF57362">
    <property type="entry name" value="BPTI-like"/>
    <property type="match status" value="1"/>
</dbReference>
<dbReference type="PROSITE" id="PS00280">
    <property type="entry name" value="BPTI_KUNITZ_1"/>
    <property type="match status" value="1"/>
</dbReference>
<dbReference type="FunFam" id="4.10.410.10:FF:000004">
    <property type="entry name" value="Tissue factor pathway inhibitor"/>
    <property type="match status" value="1"/>
</dbReference>
<evidence type="ECO:0000313" key="5">
    <source>
        <dbReference type="EMBL" id="KAK3593152.1"/>
    </source>
</evidence>
<dbReference type="CDD" id="cd00109">
    <property type="entry name" value="Kunitz-type"/>
    <property type="match status" value="1"/>
</dbReference>
<dbReference type="InterPro" id="IPR036880">
    <property type="entry name" value="Kunitz_BPTI_sf"/>
</dbReference>